<keyword evidence="3" id="KW-1185">Reference proteome</keyword>
<evidence type="ECO:0000313" key="2">
    <source>
        <dbReference type="EMBL" id="PWW03798.1"/>
    </source>
</evidence>
<dbReference type="Pfam" id="PF13020">
    <property type="entry name" value="NOV_C"/>
    <property type="match status" value="1"/>
</dbReference>
<dbReference type="EMBL" id="QGTR01000001">
    <property type="protein sequence ID" value="PWW03798.1"/>
    <property type="molecule type" value="Genomic_DNA"/>
</dbReference>
<dbReference type="Proteomes" id="UP000246352">
    <property type="component" value="Unassembled WGS sequence"/>
</dbReference>
<accession>A0A317PQM9</accession>
<dbReference type="AlphaFoldDB" id="A0A317PQM9"/>
<reference evidence="2 3" key="1">
    <citation type="submission" date="2018-05" db="EMBL/GenBank/DDBJ databases">
        <title>Genomic Encyclopedia of Type Strains, Phase IV (KMG-IV): sequencing the most valuable type-strain genomes for metagenomic binning, comparative biology and taxonomic classification.</title>
        <authorList>
            <person name="Goeker M."/>
        </authorList>
    </citation>
    <scope>NUCLEOTIDE SEQUENCE [LARGE SCALE GENOMIC DNA]</scope>
    <source>
        <strain evidence="2 3">DSM 16791</strain>
    </source>
</reference>
<organism evidence="2 3">
    <name type="scientific">Hoeflea marina</name>
    <dbReference type="NCBI Taxonomy" id="274592"/>
    <lineage>
        <taxon>Bacteria</taxon>
        <taxon>Pseudomonadati</taxon>
        <taxon>Pseudomonadota</taxon>
        <taxon>Alphaproteobacteria</taxon>
        <taxon>Hyphomicrobiales</taxon>
        <taxon>Rhizobiaceae</taxon>
        <taxon>Hoeflea</taxon>
    </lineage>
</organism>
<proteinExistence type="predicted"/>
<comment type="caution">
    <text evidence="2">The sequence shown here is derived from an EMBL/GenBank/DDBJ whole genome shotgun (WGS) entry which is preliminary data.</text>
</comment>
<evidence type="ECO:0000313" key="3">
    <source>
        <dbReference type="Proteomes" id="UP000246352"/>
    </source>
</evidence>
<sequence length="279" mass="31656">MAYDSKAGSDWTDDELDVIVADYFSMLGQELARHPYVKSHHNAAVAGAIGRSRGSIEFKYQNISAVLHELGLPWIFGYKPAVNFQNALFDAIDRHLTGNRDEAYRQAPTRVLHVAEPQSVFVPMPQAEDPPSKRSAGLERLVRKFDPVERDFRNRELGKGGEQFVLDIERQRLIDQDRSDLARKIRWVSMEDGDGAGYDILSFEPTGTEMLIEVKTANGAAKTPFFLTRTEVEVAEERKDAWQLYRVHRFAQTPQIFTVNPPLAAALRLDPESWRAAIR</sequence>
<name>A0A317PQM9_9HYPH</name>
<dbReference type="RefSeq" id="WP_210205749.1">
    <property type="nucleotide sequence ID" value="NZ_QGTR01000001.1"/>
</dbReference>
<dbReference type="InterPro" id="IPR024975">
    <property type="entry name" value="NOV_C"/>
</dbReference>
<feature type="domain" description="Protein NO VEIN C-terminal" evidence="1">
    <location>
        <begin position="161"/>
        <end position="258"/>
    </location>
</feature>
<evidence type="ECO:0000259" key="1">
    <source>
        <dbReference type="Pfam" id="PF13020"/>
    </source>
</evidence>
<protein>
    <submittedName>
        <fullName evidence="2">Uncharacterized protein DUF3883</fullName>
    </submittedName>
</protein>
<gene>
    <name evidence="2" type="ORF">DFR52_101486</name>
</gene>